<keyword evidence="2" id="KW-0808">Transferase</keyword>
<dbReference type="PANTHER" id="PTHR43441:SF10">
    <property type="entry name" value="ACETYLTRANSFERASE"/>
    <property type="match status" value="1"/>
</dbReference>
<dbReference type="RefSeq" id="WP_088960687.1">
    <property type="nucleotide sequence ID" value="NZ_LT607410.1"/>
</dbReference>
<name>A0A1C4WF94_9ACTN</name>
<dbReference type="GO" id="GO:0005737">
    <property type="term" value="C:cytoplasm"/>
    <property type="evidence" value="ECO:0007669"/>
    <property type="project" value="TreeGrafter"/>
</dbReference>
<dbReference type="GO" id="GO:1990189">
    <property type="term" value="F:protein N-terminal-serine acetyltransferase activity"/>
    <property type="evidence" value="ECO:0007669"/>
    <property type="project" value="TreeGrafter"/>
</dbReference>
<dbReference type="PANTHER" id="PTHR43441">
    <property type="entry name" value="RIBOSOMAL-PROTEIN-SERINE ACETYLTRANSFERASE"/>
    <property type="match status" value="1"/>
</dbReference>
<dbReference type="GO" id="GO:0008999">
    <property type="term" value="F:protein-N-terminal-alanine acetyltransferase activity"/>
    <property type="evidence" value="ECO:0007669"/>
    <property type="project" value="TreeGrafter"/>
</dbReference>
<dbReference type="Pfam" id="PF13302">
    <property type="entry name" value="Acetyltransf_3"/>
    <property type="match status" value="1"/>
</dbReference>
<protein>
    <submittedName>
        <fullName evidence="2">Protein N-acetyltransferase, RimJ/RimL family</fullName>
    </submittedName>
</protein>
<dbReference type="PROSITE" id="PS51186">
    <property type="entry name" value="GNAT"/>
    <property type="match status" value="1"/>
</dbReference>
<dbReference type="SUPFAM" id="SSF55729">
    <property type="entry name" value="Acyl-CoA N-acyltransferases (Nat)"/>
    <property type="match status" value="1"/>
</dbReference>
<evidence type="ECO:0000259" key="1">
    <source>
        <dbReference type="PROSITE" id="PS51186"/>
    </source>
</evidence>
<reference evidence="2 3" key="1">
    <citation type="submission" date="2016-06" db="EMBL/GenBank/DDBJ databases">
        <authorList>
            <person name="Kjaerup R.B."/>
            <person name="Dalgaard T.S."/>
            <person name="Juul-Madsen H.R."/>
        </authorList>
    </citation>
    <scope>NUCLEOTIDE SEQUENCE [LARGE SCALE GENOMIC DNA]</scope>
    <source>
        <strain evidence="2 3">DSM 43821</strain>
    </source>
</reference>
<evidence type="ECO:0000313" key="3">
    <source>
        <dbReference type="Proteomes" id="UP000198228"/>
    </source>
</evidence>
<dbReference type="EMBL" id="LT607410">
    <property type="protein sequence ID" value="SCE94907.1"/>
    <property type="molecule type" value="Genomic_DNA"/>
</dbReference>
<feature type="domain" description="N-acetyltransferase" evidence="1">
    <location>
        <begin position="20"/>
        <end position="185"/>
    </location>
</feature>
<accession>A0A1C4WF94</accession>
<proteinExistence type="predicted"/>
<dbReference type="InterPro" id="IPR000182">
    <property type="entry name" value="GNAT_dom"/>
</dbReference>
<gene>
    <name evidence="2" type="ORF">GA0074696_1833</name>
</gene>
<dbReference type="Gene3D" id="3.40.630.30">
    <property type="match status" value="1"/>
</dbReference>
<sequence length="189" mass="20887">MIGQVAVRRFPALTVSTPRTEVRRLRAADADAVDEVFADRQTQRWLPLADANGQIEGLAWCTDLARQRRDSGDGDHYAVVRREDARLVGCLWTRRTDWGARLTEVSYALAPHARGFGLAAEAVDALAIALILEHGFQRVELRVAPGNLASRRVAEKAGFSYEGLLRNAGFVRGARVDLELWSLVAADLH</sequence>
<evidence type="ECO:0000313" key="2">
    <source>
        <dbReference type="EMBL" id="SCE94907.1"/>
    </source>
</evidence>
<dbReference type="Proteomes" id="UP000198228">
    <property type="component" value="Chromosome I"/>
</dbReference>
<dbReference type="InterPro" id="IPR016181">
    <property type="entry name" value="Acyl_CoA_acyltransferase"/>
</dbReference>
<dbReference type="InterPro" id="IPR051908">
    <property type="entry name" value="Ribosomal_N-acetyltransferase"/>
</dbReference>
<organism evidence="2 3">
    <name type="scientific">Micromonospora purpureochromogenes</name>
    <dbReference type="NCBI Taxonomy" id="47872"/>
    <lineage>
        <taxon>Bacteria</taxon>
        <taxon>Bacillati</taxon>
        <taxon>Actinomycetota</taxon>
        <taxon>Actinomycetes</taxon>
        <taxon>Micromonosporales</taxon>
        <taxon>Micromonosporaceae</taxon>
        <taxon>Micromonospora</taxon>
    </lineage>
</organism>
<dbReference type="AlphaFoldDB" id="A0A1C4WF94"/>